<name>A0A7H8NFG0_9ACTN</name>
<evidence type="ECO:0000313" key="2">
    <source>
        <dbReference type="EMBL" id="QKW53172.1"/>
    </source>
</evidence>
<accession>A0A7H8NFG0</accession>
<keyword evidence="3" id="KW-1185">Reference proteome</keyword>
<feature type="domain" description="CdiI immunity protein" evidence="1">
    <location>
        <begin position="127"/>
        <end position="213"/>
    </location>
</feature>
<dbReference type="RefSeq" id="WP_176164882.1">
    <property type="nucleotide sequence ID" value="NZ_CP054929.1"/>
</dbReference>
<dbReference type="Pfam" id="PF18593">
    <property type="entry name" value="CdiI_2"/>
    <property type="match status" value="1"/>
</dbReference>
<dbReference type="InterPro" id="IPR041129">
    <property type="entry name" value="CdiI_2"/>
</dbReference>
<sequence>MDFPAAPGHRFHETQNLLRAYGQTGNSFTDTPDTPGPALRGFLRVATRFPARGTRLLRELDDLLTVGLFSPEIADEVDLMPRVRPTEGRSVEESLSLVRDHVRAALRNPERWAGSGPEERWEWGEFFPAVFQLLGAYFHQDFSYEYASHREAIEDYLAGSTREELGRAFTELSEVLAVAGSDEELDHAVRALGMEVSPPEGETPRQWLNGVASLIHRHAQG</sequence>
<evidence type="ECO:0000313" key="3">
    <source>
        <dbReference type="Proteomes" id="UP000509303"/>
    </source>
</evidence>
<dbReference type="Proteomes" id="UP000509303">
    <property type="component" value="Chromosome"/>
</dbReference>
<proteinExistence type="predicted"/>
<dbReference type="AlphaFoldDB" id="A0A7H8NFG0"/>
<dbReference type="EMBL" id="CP054929">
    <property type="protein sequence ID" value="QKW53172.1"/>
    <property type="molecule type" value="Genomic_DNA"/>
</dbReference>
<protein>
    <recommendedName>
        <fullName evidence="1">CdiI immunity protein domain-containing protein</fullName>
    </recommendedName>
</protein>
<reference evidence="2 3" key="1">
    <citation type="submission" date="2020-06" db="EMBL/GenBank/DDBJ databases">
        <title>Genome mining for natural products.</title>
        <authorList>
            <person name="Zhang B."/>
            <person name="Shi J."/>
            <person name="Ge H."/>
        </authorList>
    </citation>
    <scope>NUCLEOTIDE SEQUENCE [LARGE SCALE GENOMIC DNA]</scope>
    <source>
        <strain evidence="2 3">NA00687</strain>
    </source>
</reference>
<organism evidence="2 3">
    <name type="scientific">Streptomyces buecherae</name>
    <dbReference type="NCBI Taxonomy" id="2763006"/>
    <lineage>
        <taxon>Bacteria</taxon>
        <taxon>Bacillati</taxon>
        <taxon>Actinomycetota</taxon>
        <taxon>Actinomycetes</taxon>
        <taxon>Kitasatosporales</taxon>
        <taxon>Streptomycetaceae</taxon>
        <taxon>Streptomyces</taxon>
    </lineage>
</organism>
<evidence type="ECO:0000259" key="1">
    <source>
        <dbReference type="Pfam" id="PF18593"/>
    </source>
</evidence>
<gene>
    <name evidence="2" type="ORF">HUT08_30625</name>
</gene>